<keyword evidence="8" id="KW-0408">Iron</keyword>
<comment type="similarity">
    <text evidence="4">Belongs to the nitrite and sulfite reductase 4Fe-4S domain family.</text>
</comment>
<dbReference type="Pfam" id="PF04324">
    <property type="entry name" value="Fer2_BFD"/>
    <property type="match status" value="1"/>
</dbReference>
<name>A0A516PTQ3_9ACTN</name>
<evidence type="ECO:0000256" key="10">
    <source>
        <dbReference type="SAM" id="MobiDB-lite"/>
    </source>
</evidence>
<dbReference type="PANTHER" id="PTHR43809">
    <property type="entry name" value="NITRITE REDUCTASE (NADH) LARGE SUBUNIT"/>
    <property type="match status" value="1"/>
</dbReference>
<reference evidence="13 14" key="1">
    <citation type="submission" date="2019-07" db="EMBL/GenBank/DDBJ databases">
        <title>Microlunatus dokdonensis sp. nov. isolated from the rhizospheric soil of the wild plant Elymus tsukushiensis.</title>
        <authorList>
            <person name="Ghim S.-Y."/>
            <person name="Hwang Y.-J."/>
            <person name="Son J.-S."/>
            <person name="Shin J.-H."/>
        </authorList>
    </citation>
    <scope>NUCLEOTIDE SEQUENCE [LARGE SCALE GENOMIC DNA]</scope>
    <source>
        <strain evidence="13 14">KUDC0627</strain>
    </source>
</reference>
<proteinExistence type="inferred from homology"/>
<dbReference type="InterPro" id="IPR052034">
    <property type="entry name" value="NasD-like"/>
</dbReference>
<organism evidence="13 14">
    <name type="scientific">Microlunatus elymi</name>
    <dbReference type="NCBI Taxonomy" id="2596828"/>
    <lineage>
        <taxon>Bacteria</taxon>
        <taxon>Bacillati</taxon>
        <taxon>Actinomycetota</taxon>
        <taxon>Actinomycetes</taxon>
        <taxon>Propionibacteriales</taxon>
        <taxon>Propionibacteriaceae</taxon>
        <taxon>Microlunatus</taxon>
    </lineage>
</organism>
<dbReference type="GO" id="GO:0046872">
    <property type="term" value="F:metal ion binding"/>
    <property type="evidence" value="ECO:0007669"/>
    <property type="project" value="UniProtKB-KW"/>
</dbReference>
<keyword evidence="7" id="KW-0560">Oxidoreductase</keyword>
<dbReference type="InterPro" id="IPR041854">
    <property type="entry name" value="BFD-like_2Fe2S-bd_dom_sf"/>
</dbReference>
<dbReference type="PANTHER" id="PTHR43809:SF1">
    <property type="entry name" value="NITRITE REDUCTASE (NADH) LARGE SUBUNIT"/>
    <property type="match status" value="1"/>
</dbReference>
<dbReference type="AlphaFoldDB" id="A0A516PTQ3"/>
<dbReference type="SUPFAM" id="SSF51905">
    <property type="entry name" value="FAD/NAD(P)-binding domain"/>
    <property type="match status" value="2"/>
</dbReference>
<dbReference type="Gene3D" id="3.50.50.60">
    <property type="entry name" value="FAD/NAD(P)-binding domain"/>
    <property type="match status" value="2"/>
</dbReference>
<dbReference type="Proteomes" id="UP000319263">
    <property type="component" value="Chromosome"/>
</dbReference>
<dbReference type="InterPro" id="IPR023753">
    <property type="entry name" value="FAD/NAD-binding_dom"/>
</dbReference>
<comment type="pathway">
    <text evidence="3">Nitrogen metabolism; nitrate reduction (assimilation).</text>
</comment>
<protein>
    <submittedName>
        <fullName evidence="13">NAD(P)/FAD-dependent oxidoreductase</fullName>
    </submittedName>
</protein>
<feature type="region of interest" description="Disordered" evidence="10">
    <location>
        <begin position="445"/>
        <end position="465"/>
    </location>
</feature>
<evidence type="ECO:0000259" key="11">
    <source>
        <dbReference type="Pfam" id="PF04324"/>
    </source>
</evidence>
<dbReference type="PRINTS" id="PR00368">
    <property type="entry name" value="FADPNR"/>
</dbReference>
<gene>
    <name evidence="13" type="ORF">FOE78_00400</name>
</gene>
<feature type="domain" description="BFD-like [2Fe-2S]-binding" evidence="11">
    <location>
        <begin position="471"/>
        <end position="518"/>
    </location>
</feature>
<evidence type="ECO:0000256" key="3">
    <source>
        <dbReference type="ARBA" id="ARBA00005096"/>
    </source>
</evidence>
<dbReference type="RefSeq" id="WP_143984565.1">
    <property type="nucleotide sequence ID" value="NZ_CP041692.1"/>
</dbReference>
<evidence type="ECO:0000256" key="4">
    <source>
        <dbReference type="ARBA" id="ARBA00010429"/>
    </source>
</evidence>
<dbReference type="InterPro" id="IPR007419">
    <property type="entry name" value="BFD-like_2Fe2S-bd_dom"/>
</dbReference>
<evidence type="ECO:0000256" key="2">
    <source>
        <dbReference type="ARBA" id="ARBA00001966"/>
    </source>
</evidence>
<dbReference type="Pfam" id="PF07992">
    <property type="entry name" value="Pyr_redox_2"/>
    <property type="match status" value="1"/>
</dbReference>
<dbReference type="OrthoDB" id="9768666at2"/>
<dbReference type="EMBL" id="CP041692">
    <property type="protein sequence ID" value="QDP94576.1"/>
    <property type="molecule type" value="Genomic_DNA"/>
</dbReference>
<accession>A0A516PTQ3</accession>
<evidence type="ECO:0000256" key="8">
    <source>
        <dbReference type="ARBA" id="ARBA00023004"/>
    </source>
</evidence>
<keyword evidence="9" id="KW-0411">Iron-sulfur</keyword>
<feature type="compositionally biased region" description="Basic and acidic residues" evidence="10">
    <location>
        <begin position="445"/>
        <end position="457"/>
    </location>
</feature>
<dbReference type="KEGG" id="mik:FOE78_00400"/>
<comment type="cofactor">
    <cofactor evidence="1">
        <name>siroheme</name>
        <dbReference type="ChEBI" id="CHEBI:60052"/>
    </cofactor>
</comment>
<dbReference type="Gene3D" id="1.10.10.1100">
    <property type="entry name" value="BFD-like [2Fe-2S]-binding domain"/>
    <property type="match status" value="1"/>
</dbReference>
<evidence type="ECO:0000259" key="12">
    <source>
        <dbReference type="Pfam" id="PF07992"/>
    </source>
</evidence>
<comment type="cofactor">
    <cofactor evidence="2">
        <name>[4Fe-4S] cluster</name>
        <dbReference type="ChEBI" id="CHEBI:49883"/>
    </cofactor>
</comment>
<keyword evidence="6" id="KW-0479">Metal-binding</keyword>
<keyword evidence="5" id="KW-0349">Heme</keyword>
<evidence type="ECO:0000256" key="6">
    <source>
        <dbReference type="ARBA" id="ARBA00022723"/>
    </source>
</evidence>
<keyword evidence="14" id="KW-1185">Reference proteome</keyword>
<dbReference type="GO" id="GO:0051536">
    <property type="term" value="F:iron-sulfur cluster binding"/>
    <property type="evidence" value="ECO:0007669"/>
    <property type="project" value="UniProtKB-KW"/>
</dbReference>
<sequence length="526" mass="55582">MLLQHARRARRLVIIGFGPVASRLIDELLPAVRDHRLQLLVIGAESQPAYNRIMIGELALGSIDQELMIMSDLQELEADGVRFRLGVPVTEIDRDRRFVTLADGDQYAYDELIFATGAAARVPRLAGLPECPPGQDPMLPAGVTVLRDLGDAERLATMSQRGRELVVLGGGVLGMELALTAAEAGAVVTLVHAGRVPMERNLDPTAAAIVARHLRRRRIRIVADARAAAVRLHEGRFAGLGLADGSQISGDGLVVCCGAAPRTGLAARSGLLVDVGIVVDHQLRTVDDATISAIGDCAQMRCAEDDCERCVAISAPSGLIGPGFAQAEWLAARLLADRHQRQPVESPAVRSPASGDDAPCDGAPVMILKTPGLSVVSAGSVDLDPLDCLVGEDDRRVAQWSDPELGRYAKMITRGGTLEGLICIGLPRTAAELTLLYERGSELPSDRSSLLRHDGPDHASGTDPLGPDATVCRCNGVSAGAINAAIDDGHRDVTAIGRATRAGTGCGTCKDRICELLRTRTEVVVA</sequence>
<evidence type="ECO:0000313" key="13">
    <source>
        <dbReference type="EMBL" id="QDP94576.1"/>
    </source>
</evidence>
<evidence type="ECO:0000313" key="14">
    <source>
        <dbReference type="Proteomes" id="UP000319263"/>
    </source>
</evidence>
<evidence type="ECO:0000256" key="9">
    <source>
        <dbReference type="ARBA" id="ARBA00023014"/>
    </source>
</evidence>
<feature type="domain" description="FAD/NAD(P)-binding" evidence="12">
    <location>
        <begin position="11"/>
        <end position="300"/>
    </location>
</feature>
<dbReference type="InterPro" id="IPR036188">
    <property type="entry name" value="FAD/NAD-bd_sf"/>
</dbReference>
<evidence type="ECO:0000256" key="1">
    <source>
        <dbReference type="ARBA" id="ARBA00001929"/>
    </source>
</evidence>
<evidence type="ECO:0000256" key="7">
    <source>
        <dbReference type="ARBA" id="ARBA00023002"/>
    </source>
</evidence>
<evidence type="ECO:0000256" key="5">
    <source>
        <dbReference type="ARBA" id="ARBA00022617"/>
    </source>
</evidence>
<dbReference type="GO" id="GO:0016491">
    <property type="term" value="F:oxidoreductase activity"/>
    <property type="evidence" value="ECO:0007669"/>
    <property type="project" value="UniProtKB-KW"/>
</dbReference>